<feature type="region of interest" description="Disordered" evidence="5">
    <location>
        <begin position="605"/>
        <end position="624"/>
    </location>
</feature>
<gene>
    <name evidence="7" type="ORF">JRO89_XS06G0120600</name>
</gene>
<feature type="compositionally biased region" description="Basic and acidic residues" evidence="5">
    <location>
        <begin position="680"/>
        <end position="696"/>
    </location>
</feature>
<feature type="compositionally biased region" description="Polar residues" evidence="5">
    <location>
        <begin position="1247"/>
        <end position="1256"/>
    </location>
</feature>
<dbReference type="InterPro" id="IPR007854">
    <property type="entry name" value="Fip1_dom"/>
</dbReference>
<reference evidence="7 8" key="1">
    <citation type="submission" date="2021-02" db="EMBL/GenBank/DDBJ databases">
        <title>Plant Genome Project.</title>
        <authorList>
            <person name="Zhang R.-G."/>
        </authorList>
    </citation>
    <scope>NUCLEOTIDE SEQUENCE [LARGE SCALE GENOMIC DNA]</scope>
    <source>
        <tissue evidence="7">Leaves</tissue>
    </source>
</reference>
<feature type="compositionally biased region" description="Acidic residues" evidence="5">
    <location>
        <begin position="95"/>
        <end position="109"/>
    </location>
</feature>
<comment type="caution">
    <text evidence="7">The sequence shown here is derived from an EMBL/GenBank/DDBJ whole genome shotgun (WGS) entry which is preliminary data.</text>
</comment>
<feature type="region of interest" description="Disordered" evidence="5">
    <location>
        <begin position="42"/>
        <end position="199"/>
    </location>
</feature>
<feature type="compositionally biased region" description="Acidic residues" evidence="5">
    <location>
        <begin position="153"/>
        <end position="165"/>
    </location>
</feature>
<evidence type="ECO:0000256" key="3">
    <source>
        <dbReference type="ARBA" id="ARBA00022664"/>
    </source>
</evidence>
<dbReference type="PANTHER" id="PTHR36884">
    <property type="entry name" value="FIP1[III]-LIKE PROTEIN"/>
    <property type="match status" value="1"/>
</dbReference>
<feature type="compositionally biased region" description="Basic and acidic residues" evidence="5">
    <location>
        <begin position="1149"/>
        <end position="1169"/>
    </location>
</feature>
<comment type="subcellular location">
    <subcellularLocation>
        <location evidence="1">Nucleus</location>
    </subcellularLocation>
</comment>
<sequence length="1438" mass="161497">MEDDDEFGDLYTDVLLPLSVSNPHNISPDPSSLHRPIDLNFNIKSDVPPASYPNSTPPPPAAAPPQVDESHAPARAPEKAGCGGDSELIDKDVTFDIEEADDGIPDDDAPMIPGISEEVSKRNEGGGDGDGDEGGFGEKLDGGGGGGAKEIGGEEEEDWDSDSDDGLQIVLNDDHNRGGAAAMATDDGGDDDDDDDEDEDPLVIVADADANNQGMMMMEEPEWGGDDPTGVQMTEGGAEKKETSAMGERAITANGPAAAATAAAKIGYSSHYPYHNPYHSQFKYVRPGAAPMPGSTAVGPGGAPGQVRPLVNMVPGAGRGRGDWRPTGMKNALPMQKGFHSGFGMSATGNNMTGRAFGVGLEFTLPSHKTIFDVDIDGFEEKPWKYPGVDVSDFFNFGLNEDSWKEYCKQLEQHRLETTMQSKIRVYESGRTDQDYDPDLPPELAAATGILDIPAENANLGKLDVGQSDLTKGSARVRPPLPTGRAIQVEGGYGERLPSIDTRPPRVRDSDAIIEIVCQGSVDDESSTGNGDRDNDIPVEELRGGHVAEDEMGPVDANYFDSFPGAYNGRKRELVGRRAPFMNSVHGNIPEGDRIVPFPPEASLQYRPGTRGPTPVYPSENIGNPREERRIQGITRERSPHLTPSRSPQIKKFQDNHKEESVESMEGKHSPISSPVTVGDGRESSLEHKDAVHDEFVPGDGSSAMEKEETNTTTTNDTLKDGNSLQSGKKQKLTSQVEQPELQELDDEDDSKAARSSENSKARSGSSRDYKKWRDGVEEEVMQDGRSTRSGTVKKHIEENEQSSRRKDREGRQEMERNRMVAKGREGSYPRRDLEPSLAHPLHMKTEGVDRRKERENPGVWQRRDEDYSRKNRPEETKKREREHGDEMGSRHRGKARESERSDKDEHLHSRKQLDNGSYRVYDKDGGSRHRERDDNQKNRYEMVDDYYNKRRKDDEYVRRDHADKDEILHTHRDSISRRKRERDEIFDQRKRDDQQRIRENFDDHHPVRHKDEVWLQRDRGERPREREREEWHRLKSHEETLPKREREEGRGAVRTGRSSEDKAWVGHPRAKDDYNKVSDKEYQSKDTVRHGEQLKRRERIEDESLSYSRGREDVYARGNQFSNEERKPRQERSGPRNDRAVHASDNPRMPEKKHKETMRKNREPEGGDHNGSGASKRNQEDQSGHISEMGFKGTLEQGNGENEKPLRRNSSRKQKEEASSDDEQIDSKRGRSKLERWTSHKERDFTINSKSSASSKFKENDRNNNNTGPLEASKPPEESATAIEPADKQQPLAEKKDVGDPEIKDADTKGDDRHLDTVEKLKKRSERFKLPMPSDKDALAAIKKMENEALPSAKGDTPADSEIKQERPARKRRWIILFCPNFFGLQPGRAFHCLYIQSGFLKGHVLYVQILKHDDQAGIFKPALQKARLNLNDAPTA</sequence>
<dbReference type="InterPro" id="IPR044976">
    <property type="entry name" value="FIPS5/FIPS3-like"/>
</dbReference>
<name>A0ABQ8HXV2_9ROSI</name>
<dbReference type="Proteomes" id="UP000827721">
    <property type="component" value="Unassembled WGS sequence"/>
</dbReference>
<accession>A0ABQ8HXV2</accession>
<evidence type="ECO:0000256" key="1">
    <source>
        <dbReference type="ARBA" id="ARBA00004123"/>
    </source>
</evidence>
<feature type="compositionally biased region" description="Basic and acidic residues" evidence="5">
    <location>
        <begin position="795"/>
        <end position="835"/>
    </location>
</feature>
<feature type="compositionally biased region" description="Basic and acidic residues" evidence="5">
    <location>
        <begin position="1294"/>
        <end position="1317"/>
    </location>
</feature>
<feature type="compositionally biased region" description="Basic and acidic residues" evidence="5">
    <location>
        <begin position="68"/>
        <end position="78"/>
    </location>
</feature>
<feature type="compositionally biased region" description="Basic and acidic residues" evidence="5">
    <location>
        <begin position="751"/>
        <end position="776"/>
    </location>
</feature>
<feature type="compositionally biased region" description="Basic and acidic residues" evidence="5">
    <location>
        <begin position="1226"/>
        <end position="1246"/>
    </location>
</feature>
<evidence type="ECO:0000313" key="7">
    <source>
        <dbReference type="EMBL" id="KAH7569186.1"/>
    </source>
</evidence>
<evidence type="ECO:0000256" key="5">
    <source>
        <dbReference type="SAM" id="MobiDB-lite"/>
    </source>
</evidence>
<protein>
    <recommendedName>
        <fullName evidence="6">Pre-mRNA polyadenylation factor Fip1 domain-containing protein</fullName>
    </recommendedName>
</protein>
<keyword evidence="4" id="KW-0539">Nucleus</keyword>
<keyword evidence="3" id="KW-0507">mRNA processing</keyword>
<evidence type="ECO:0000313" key="8">
    <source>
        <dbReference type="Proteomes" id="UP000827721"/>
    </source>
</evidence>
<evidence type="ECO:0000259" key="6">
    <source>
        <dbReference type="Pfam" id="PF05182"/>
    </source>
</evidence>
<proteinExistence type="inferred from homology"/>
<evidence type="ECO:0000256" key="4">
    <source>
        <dbReference type="ARBA" id="ARBA00023242"/>
    </source>
</evidence>
<feature type="compositionally biased region" description="Basic and acidic residues" evidence="5">
    <location>
        <begin position="844"/>
        <end position="914"/>
    </location>
</feature>
<comment type="similarity">
    <text evidence="2">Belongs to the FIP1 family.</text>
</comment>
<feature type="domain" description="Pre-mRNA polyadenylation factor Fip1" evidence="6">
    <location>
        <begin position="373"/>
        <end position="415"/>
    </location>
</feature>
<feature type="compositionally biased region" description="Polar residues" evidence="5">
    <location>
        <begin position="721"/>
        <end position="737"/>
    </location>
</feature>
<organism evidence="7 8">
    <name type="scientific">Xanthoceras sorbifolium</name>
    <dbReference type="NCBI Taxonomy" id="99658"/>
    <lineage>
        <taxon>Eukaryota</taxon>
        <taxon>Viridiplantae</taxon>
        <taxon>Streptophyta</taxon>
        <taxon>Embryophyta</taxon>
        <taxon>Tracheophyta</taxon>
        <taxon>Spermatophyta</taxon>
        <taxon>Magnoliopsida</taxon>
        <taxon>eudicotyledons</taxon>
        <taxon>Gunneridae</taxon>
        <taxon>Pentapetalae</taxon>
        <taxon>rosids</taxon>
        <taxon>malvids</taxon>
        <taxon>Sapindales</taxon>
        <taxon>Sapindaceae</taxon>
        <taxon>Xanthoceroideae</taxon>
        <taxon>Xanthoceras</taxon>
    </lineage>
</organism>
<feature type="compositionally biased region" description="Basic and acidic residues" evidence="5">
    <location>
        <begin position="1124"/>
        <end position="1143"/>
    </location>
</feature>
<evidence type="ECO:0000256" key="2">
    <source>
        <dbReference type="ARBA" id="ARBA00007459"/>
    </source>
</evidence>
<dbReference type="PANTHER" id="PTHR36884:SF1">
    <property type="entry name" value="FIP1[V]-LIKE PROTEIN"/>
    <property type="match status" value="1"/>
</dbReference>
<feature type="region of interest" description="Disordered" evidence="5">
    <location>
        <begin position="635"/>
        <end position="1317"/>
    </location>
</feature>
<feature type="compositionally biased region" description="Acidic residues" evidence="5">
    <location>
        <begin position="741"/>
        <end position="750"/>
    </location>
</feature>
<feature type="compositionally biased region" description="Acidic residues" evidence="5">
    <location>
        <begin position="187"/>
        <end position="199"/>
    </location>
</feature>
<feature type="compositionally biased region" description="Basic and acidic residues" evidence="5">
    <location>
        <begin position="921"/>
        <end position="1103"/>
    </location>
</feature>
<dbReference type="Pfam" id="PF05182">
    <property type="entry name" value="Fip1"/>
    <property type="match status" value="1"/>
</dbReference>
<dbReference type="EMBL" id="JAFEMO010000006">
    <property type="protein sequence ID" value="KAH7569186.1"/>
    <property type="molecule type" value="Genomic_DNA"/>
</dbReference>
<feature type="compositionally biased region" description="Basic and acidic residues" evidence="5">
    <location>
        <begin position="652"/>
        <end position="669"/>
    </location>
</feature>
<keyword evidence="8" id="KW-1185">Reference proteome</keyword>